<keyword evidence="1" id="KW-0223">Dioxygenase</keyword>
<proteinExistence type="predicted"/>
<dbReference type="PANTHER" id="PTHR20883">
    <property type="entry name" value="PHYTANOYL-COA DIOXYGENASE DOMAIN CONTAINING 1"/>
    <property type="match status" value="1"/>
</dbReference>
<dbReference type="AlphaFoldDB" id="A0A1W1CB68"/>
<reference evidence="1" key="1">
    <citation type="submission" date="2016-10" db="EMBL/GenBank/DDBJ databases">
        <authorList>
            <person name="de Groot N.N."/>
        </authorList>
    </citation>
    <scope>NUCLEOTIDE SEQUENCE</scope>
</reference>
<organism evidence="1">
    <name type="scientific">hydrothermal vent metagenome</name>
    <dbReference type="NCBI Taxonomy" id="652676"/>
    <lineage>
        <taxon>unclassified sequences</taxon>
        <taxon>metagenomes</taxon>
        <taxon>ecological metagenomes</taxon>
    </lineage>
</organism>
<keyword evidence="1" id="KW-0560">Oxidoreductase</keyword>
<sequence length="262" mass="30771">MQLTTEQLDSFNTNGFLIIRSFADKAKCEAILDVAKVHLKHKIEPIETEIGYRDKSKDYRRDVVDYNSKLKEDTPTVRRLRQVYFRDILFKEWMEDREIRPILEQILNDQVVITTAHHNSIMTKMPYSSTETGWHQDRRYWHFSDDNLLSVWLALDYESSENGVLEFIPKSHKMSFEPEQFDEKEYFRTDYSKNMSLIETAVSTTLQRGDIVLFHSLLLHRANANRTDKPKIAFVYTVKGASTKAIEGTRSSEYPEICLKNS</sequence>
<accession>A0A1W1CB68</accession>
<dbReference type="SUPFAM" id="SSF51197">
    <property type="entry name" value="Clavaminate synthase-like"/>
    <property type="match status" value="1"/>
</dbReference>
<name>A0A1W1CB68_9ZZZZ</name>
<gene>
    <name evidence="1" type="ORF">MNB_SV-12-1626</name>
</gene>
<dbReference type="GO" id="GO:0051213">
    <property type="term" value="F:dioxygenase activity"/>
    <property type="evidence" value="ECO:0007669"/>
    <property type="project" value="UniProtKB-KW"/>
</dbReference>
<dbReference type="GO" id="GO:0046872">
    <property type="term" value="F:metal ion binding"/>
    <property type="evidence" value="ECO:0007669"/>
    <property type="project" value="UniProtKB-ARBA"/>
</dbReference>
<dbReference type="Gene3D" id="2.60.120.620">
    <property type="entry name" value="q2cbj1_9rhob like domain"/>
    <property type="match status" value="1"/>
</dbReference>
<dbReference type="Pfam" id="PF05721">
    <property type="entry name" value="PhyH"/>
    <property type="match status" value="1"/>
</dbReference>
<dbReference type="PANTHER" id="PTHR20883:SF48">
    <property type="entry name" value="ECTOINE DIOXYGENASE"/>
    <property type="match status" value="1"/>
</dbReference>
<evidence type="ECO:0000313" key="1">
    <source>
        <dbReference type="EMBL" id="SFV63009.1"/>
    </source>
</evidence>
<dbReference type="EMBL" id="FPHE01000121">
    <property type="protein sequence ID" value="SFV63009.1"/>
    <property type="molecule type" value="Genomic_DNA"/>
</dbReference>
<protein>
    <submittedName>
        <fullName evidence="1">Phytanoyl-CoA dioxygenase</fullName>
    </submittedName>
</protein>
<dbReference type="InterPro" id="IPR008775">
    <property type="entry name" value="Phytyl_CoA_dOase-like"/>
</dbReference>